<sequence>MGKFVCYTCKKEGHVITNCPSVTKENLAIENVTIDVDQNAKYFKETRLMGIWNYVGFVTRADTIIEQCQVGTKASEDNIDDLKKLIGDYSDCFALNLSELGRARDFEMHMELVTNKIVTHRPYGLAYSERVRVQKQIDELKKAGIVEESISDFASPIVVVKKTGEERICV</sequence>
<dbReference type="Gene3D" id="3.10.10.10">
    <property type="entry name" value="HIV Type 1 Reverse Transcriptase, subunit A, domain 1"/>
    <property type="match status" value="1"/>
</dbReference>
<dbReference type="Proteomes" id="UP001458880">
    <property type="component" value="Unassembled WGS sequence"/>
</dbReference>
<dbReference type="PANTHER" id="PTHR37984">
    <property type="entry name" value="PROTEIN CBG26694"/>
    <property type="match status" value="1"/>
</dbReference>
<organism evidence="3 4">
    <name type="scientific">Popillia japonica</name>
    <name type="common">Japanese beetle</name>
    <dbReference type="NCBI Taxonomy" id="7064"/>
    <lineage>
        <taxon>Eukaryota</taxon>
        <taxon>Metazoa</taxon>
        <taxon>Ecdysozoa</taxon>
        <taxon>Arthropoda</taxon>
        <taxon>Hexapoda</taxon>
        <taxon>Insecta</taxon>
        <taxon>Pterygota</taxon>
        <taxon>Neoptera</taxon>
        <taxon>Endopterygota</taxon>
        <taxon>Coleoptera</taxon>
        <taxon>Polyphaga</taxon>
        <taxon>Scarabaeiformia</taxon>
        <taxon>Scarabaeidae</taxon>
        <taxon>Rutelinae</taxon>
        <taxon>Popillia</taxon>
    </lineage>
</organism>
<gene>
    <name evidence="3" type="ORF">QE152_g38735</name>
</gene>
<keyword evidence="1" id="KW-0863">Zinc-finger</keyword>
<dbReference type="SMART" id="SM00343">
    <property type="entry name" value="ZnF_C2HC"/>
    <property type="match status" value="1"/>
</dbReference>
<reference evidence="3 4" key="1">
    <citation type="journal article" date="2024" name="BMC Genomics">
        <title>De novo assembly and annotation of Popillia japonica's genome with initial clues to its potential as an invasive pest.</title>
        <authorList>
            <person name="Cucini C."/>
            <person name="Boschi S."/>
            <person name="Funari R."/>
            <person name="Cardaioli E."/>
            <person name="Iannotti N."/>
            <person name="Marturano G."/>
            <person name="Paoli F."/>
            <person name="Bruttini M."/>
            <person name="Carapelli A."/>
            <person name="Frati F."/>
            <person name="Nardi F."/>
        </authorList>
    </citation>
    <scope>NUCLEOTIDE SEQUENCE [LARGE SCALE GENOMIC DNA]</scope>
    <source>
        <strain evidence="3">DMR45628</strain>
    </source>
</reference>
<evidence type="ECO:0000256" key="1">
    <source>
        <dbReference type="PROSITE-ProRule" id="PRU00047"/>
    </source>
</evidence>
<dbReference type="PROSITE" id="PS50158">
    <property type="entry name" value="ZF_CCHC"/>
    <property type="match status" value="1"/>
</dbReference>
<dbReference type="GO" id="GO:0071897">
    <property type="term" value="P:DNA biosynthetic process"/>
    <property type="evidence" value="ECO:0007669"/>
    <property type="project" value="UniProtKB-ARBA"/>
</dbReference>
<name>A0AAW1HVT8_POPJA</name>
<dbReference type="EMBL" id="JASPKY010000859">
    <property type="protein sequence ID" value="KAK9680908.1"/>
    <property type="molecule type" value="Genomic_DNA"/>
</dbReference>
<dbReference type="Gene3D" id="4.10.60.10">
    <property type="entry name" value="Zinc finger, CCHC-type"/>
    <property type="match status" value="1"/>
</dbReference>
<keyword evidence="1" id="KW-0862">Zinc</keyword>
<dbReference type="InterPro" id="IPR050951">
    <property type="entry name" value="Retrovirus_Pol_polyprotein"/>
</dbReference>
<dbReference type="PANTHER" id="PTHR37984:SF5">
    <property type="entry name" value="PROTEIN NYNRIN-LIKE"/>
    <property type="match status" value="1"/>
</dbReference>
<dbReference type="InterPro" id="IPR043502">
    <property type="entry name" value="DNA/RNA_pol_sf"/>
</dbReference>
<dbReference type="AlphaFoldDB" id="A0AAW1HVT8"/>
<dbReference type="GO" id="GO:0008270">
    <property type="term" value="F:zinc ion binding"/>
    <property type="evidence" value="ECO:0007669"/>
    <property type="project" value="UniProtKB-KW"/>
</dbReference>
<feature type="domain" description="CCHC-type" evidence="2">
    <location>
        <begin position="6"/>
        <end position="21"/>
    </location>
</feature>
<evidence type="ECO:0000313" key="3">
    <source>
        <dbReference type="EMBL" id="KAK9680908.1"/>
    </source>
</evidence>
<accession>A0AAW1HVT8</accession>
<dbReference type="InterPro" id="IPR036875">
    <property type="entry name" value="Znf_CCHC_sf"/>
</dbReference>
<comment type="caution">
    <text evidence="3">The sequence shown here is derived from an EMBL/GenBank/DDBJ whole genome shotgun (WGS) entry which is preliminary data.</text>
</comment>
<dbReference type="SUPFAM" id="SSF56672">
    <property type="entry name" value="DNA/RNA polymerases"/>
    <property type="match status" value="1"/>
</dbReference>
<evidence type="ECO:0000313" key="4">
    <source>
        <dbReference type="Proteomes" id="UP001458880"/>
    </source>
</evidence>
<keyword evidence="4" id="KW-1185">Reference proteome</keyword>
<dbReference type="SUPFAM" id="SSF57756">
    <property type="entry name" value="Retrovirus zinc finger-like domains"/>
    <property type="match status" value="1"/>
</dbReference>
<dbReference type="InterPro" id="IPR001878">
    <property type="entry name" value="Znf_CCHC"/>
</dbReference>
<protein>
    <submittedName>
        <fullName evidence="3">Zinc knuckle</fullName>
    </submittedName>
</protein>
<dbReference type="GO" id="GO:0003676">
    <property type="term" value="F:nucleic acid binding"/>
    <property type="evidence" value="ECO:0007669"/>
    <property type="project" value="InterPro"/>
</dbReference>
<proteinExistence type="predicted"/>
<evidence type="ECO:0000259" key="2">
    <source>
        <dbReference type="PROSITE" id="PS50158"/>
    </source>
</evidence>
<keyword evidence="1" id="KW-0479">Metal-binding</keyword>
<dbReference type="Pfam" id="PF00098">
    <property type="entry name" value="zf-CCHC"/>
    <property type="match status" value="1"/>
</dbReference>